<dbReference type="InterPro" id="IPR050768">
    <property type="entry name" value="UPF0353/GerABKA_families"/>
</dbReference>
<comment type="caution">
    <text evidence="7">The sequence shown here is derived from an EMBL/GenBank/DDBJ whole genome shotgun (WGS) entry which is preliminary data.</text>
</comment>
<keyword evidence="4 5" id="KW-0472">Membrane</keyword>
<evidence type="ECO:0000256" key="1">
    <source>
        <dbReference type="ARBA" id="ARBA00022475"/>
    </source>
</evidence>
<feature type="transmembrane region" description="Helical" evidence="5">
    <location>
        <begin position="57"/>
        <end position="78"/>
    </location>
</feature>
<feature type="transmembrane region" description="Helical" evidence="5">
    <location>
        <begin position="303"/>
        <end position="323"/>
    </location>
</feature>
<dbReference type="Proteomes" id="UP000886335">
    <property type="component" value="Unassembled WGS sequence"/>
</dbReference>
<evidence type="ECO:0000256" key="5">
    <source>
        <dbReference type="SAM" id="Phobius"/>
    </source>
</evidence>
<organism evidence="7">
    <name type="scientific">Prosthecochloris aestuarii</name>
    <dbReference type="NCBI Taxonomy" id="1102"/>
    <lineage>
        <taxon>Bacteria</taxon>
        <taxon>Pseudomonadati</taxon>
        <taxon>Chlorobiota</taxon>
        <taxon>Chlorobiia</taxon>
        <taxon>Chlorobiales</taxon>
        <taxon>Chlorobiaceae</taxon>
        <taxon>Prosthecochloris</taxon>
    </lineage>
</organism>
<keyword evidence="1" id="KW-1003">Cell membrane</keyword>
<dbReference type="Pfam" id="PF00092">
    <property type="entry name" value="VWA"/>
    <property type="match status" value="1"/>
</dbReference>
<feature type="domain" description="VWFA" evidence="6">
    <location>
        <begin position="98"/>
        <end position="289"/>
    </location>
</feature>
<keyword evidence="2 5" id="KW-0812">Transmembrane</keyword>
<evidence type="ECO:0000259" key="6">
    <source>
        <dbReference type="PROSITE" id="PS50234"/>
    </source>
</evidence>
<reference evidence="7" key="1">
    <citation type="journal article" date="2020" name="mSystems">
        <title>Genome- and Community-Level Interaction Insights into Carbon Utilization and Element Cycling Functions of Hydrothermarchaeota in Hydrothermal Sediment.</title>
        <authorList>
            <person name="Zhou Z."/>
            <person name="Liu Y."/>
            <person name="Xu W."/>
            <person name="Pan J."/>
            <person name="Luo Z.H."/>
            <person name="Li M."/>
        </authorList>
    </citation>
    <scope>NUCLEOTIDE SEQUENCE [LARGE SCALE GENOMIC DNA]</scope>
    <source>
        <strain evidence="7">SpSt-1181</strain>
    </source>
</reference>
<dbReference type="PROSITE" id="PS50234">
    <property type="entry name" value="VWFA"/>
    <property type="match status" value="1"/>
</dbReference>
<evidence type="ECO:0000256" key="3">
    <source>
        <dbReference type="ARBA" id="ARBA00022989"/>
    </source>
</evidence>
<dbReference type="EMBL" id="DSBW01000076">
    <property type="protein sequence ID" value="HED30699.1"/>
    <property type="molecule type" value="Genomic_DNA"/>
</dbReference>
<dbReference type="Gene3D" id="3.40.50.410">
    <property type="entry name" value="von Willebrand factor, type A domain"/>
    <property type="match status" value="1"/>
</dbReference>
<evidence type="ECO:0000256" key="4">
    <source>
        <dbReference type="ARBA" id="ARBA00023136"/>
    </source>
</evidence>
<dbReference type="InterPro" id="IPR036465">
    <property type="entry name" value="vWFA_dom_sf"/>
</dbReference>
<dbReference type="PANTHER" id="PTHR22550:SF5">
    <property type="entry name" value="LEUCINE ZIPPER PROTEIN 4"/>
    <property type="match status" value="1"/>
</dbReference>
<protein>
    <submittedName>
        <fullName evidence="7">VWA domain-containing protein</fullName>
    </submittedName>
</protein>
<dbReference type="PANTHER" id="PTHR22550">
    <property type="entry name" value="SPORE GERMINATION PROTEIN"/>
    <property type="match status" value="1"/>
</dbReference>
<evidence type="ECO:0000313" key="7">
    <source>
        <dbReference type="EMBL" id="HED30699.1"/>
    </source>
</evidence>
<dbReference type="InterPro" id="IPR002035">
    <property type="entry name" value="VWF_A"/>
</dbReference>
<dbReference type="SUPFAM" id="SSF53300">
    <property type="entry name" value="vWA-like"/>
    <property type="match status" value="1"/>
</dbReference>
<name>A0A831WUZ1_PROAE</name>
<gene>
    <name evidence="7" type="ORF">ENN50_03215</name>
</gene>
<sequence length="332" mass="36463">MEQDMMIPVRSFLFEEPLWLVLLIALPLLRLLAARFFDFAKVRFPGAGQLRKEGFAMNPFLSVLPSILWWCGVFFIVISLARPSLSRMVAPQEETGIDIMLALDVSRSMLQEDFDGTSRLDAAKQVSLKFIDARKHDRIGLVLFRGKSFTRCPLTLDHDALGMLVQSASTDAVGSSGTAIGSAILVATNRLRASVSPERVLVLVTDGENNTGEVEPVTAARVAAGQGVRIYVIDVAVSGPDDAVEDVPAALNSYERTVSSEIARMTGGRRFDVSDHEGLKQTFLDIDQLEKSRFSSRMISRPFPLYPFALAAALVCFLIELGLSNTRLVRVV</sequence>
<dbReference type="SMART" id="SM00327">
    <property type="entry name" value="VWA"/>
    <property type="match status" value="1"/>
</dbReference>
<evidence type="ECO:0000256" key="2">
    <source>
        <dbReference type="ARBA" id="ARBA00022692"/>
    </source>
</evidence>
<keyword evidence="3 5" id="KW-1133">Transmembrane helix</keyword>
<proteinExistence type="predicted"/>
<dbReference type="AlphaFoldDB" id="A0A831WUZ1"/>
<accession>A0A831WUZ1</accession>